<sequence length="207" mass="22238">MSIVALKRKTAAKYNNNSVGSKNGFSISGTHRNQGYVGQTSLGRFTSRTLMRGGAIRNHGGCCGTFPMGGIVKSGISTVEDSSVVKVSTVNTHGLLHHKYRWIWRPQPYTSVKNMGDNNLNAQSDHIVIVRNSTIQDANACYATPTCDTTNKCGGSKVYTKPIDYTNDDYSNVATSQGEYIITKSKGCVDDDVSIPNNGCAPFAGSV</sequence>
<dbReference type="EMBL" id="MN740906">
    <property type="protein sequence ID" value="QHU17432.1"/>
    <property type="molecule type" value="Genomic_DNA"/>
</dbReference>
<organism evidence="1">
    <name type="scientific">viral metagenome</name>
    <dbReference type="NCBI Taxonomy" id="1070528"/>
    <lineage>
        <taxon>unclassified sequences</taxon>
        <taxon>metagenomes</taxon>
        <taxon>organismal metagenomes</taxon>
    </lineage>
</organism>
<evidence type="ECO:0000313" key="1">
    <source>
        <dbReference type="EMBL" id="QHU17432.1"/>
    </source>
</evidence>
<proteinExistence type="predicted"/>
<name>A0A6C0KHG0_9ZZZZ</name>
<protein>
    <submittedName>
        <fullName evidence="1">Uncharacterized protein</fullName>
    </submittedName>
</protein>
<reference evidence="1" key="1">
    <citation type="journal article" date="2020" name="Nature">
        <title>Giant virus diversity and host interactions through global metagenomics.</title>
        <authorList>
            <person name="Schulz F."/>
            <person name="Roux S."/>
            <person name="Paez-Espino D."/>
            <person name="Jungbluth S."/>
            <person name="Walsh D.A."/>
            <person name="Denef V.J."/>
            <person name="McMahon K.D."/>
            <person name="Konstantinidis K.T."/>
            <person name="Eloe-Fadrosh E.A."/>
            <person name="Kyrpides N.C."/>
            <person name="Woyke T."/>
        </authorList>
    </citation>
    <scope>NUCLEOTIDE SEQUENCE</scope>
    <source>
        <strain evidence="1">GVMAG-S-3300012000-57</strain>
    </source>
</reference>
<dbReference type="AlphaFoldDB" id="A0A6C0KHG0"/>
<accession>A0A6C0KHG0</accession>